<organism evidence="2 3">
    <name type="scientific">Mobiluncus mulieris ATCC 35239</name>
    <dbReference type="NCBI Taxonomy" id="871571"/>
    <lineage>
        <taxon>Bacteria</taxon>
        <taxon>Bacillati</taxon>
        <taxon>Actinomycetota</taxon>
        <taxon>Actinomycetes</taxon>
        <taxon>Actinomycetales</taxon>
        <taxon>Actinomycetaceae</taxon>
        <taxon>Mobiluncus</taxon>
    </lineage>
</organism>
<protein>
    <submittedName>
        <fullName evidence="2">Cell wall protein V</fullName>
    </submittedName>
</protein>
<dbReference type="HOGENOM" id="CLU_332285_0_0_11"/>
<keyword evidence="3" id="KW-1185">Reference proteome</keyword>
<dbReference type="Pfam" id="PF04122">
    <property type="entry name" value="CW_binding_2"/>
    <property type="match status" value="3"/>
</dbReference>
<proteinExistence type="predicted"/>
<name>E0QPK6_9ACTO</name>
<dbReference type="Proteomes" id="UP000003045">
    <property type="component" value="Unassembled WGS sequence"/>
</dbReference>
<dbReference type="InterPro" id="IPR007253">
    <property type="entry name" value="Cell_wall-bd_2"/>
</dbReference>
<accession>E0QPK6</accession>
<dbReference type="EMBL" id="AEET01000021">
    <property type="protein sequence ID" value="EFM46506.1"/>
    <property type="molecule type" value="Genomic_DNA"/>
</dbReference>
<reference evidence="2" key="1">
    <citation type="submission" date="2010-08" db="EMBL/GenBank/DDBJ databases">
        <authorList>
            <person name="Muzny D."/>
            <person name="Qin X."/>
            <person name="Deng J."/>
            <person name="Jiang H."/>
            <person name="Liu Y."/>
            <person name="Qu J."/>
            <person name="Song X.-Z."/>
            <person name="Zhang L."/>
            <person name="Thornton R."/>
            <person name="Coyle M."/>
            <person name="Francisco L."/>
            <person name="Jackson L."/>
            <person name="Javaid M."/>
            <person name="Korchina V."/>
            <person name="Kovar C."/>
            <person name="Mata R."/>
            <person name="Mathew T."/>
            <person name="Ngo R."/>
            <person name="Nguyen L."/>
            <person name="Nguyen N."/>
            <person name="Okwuonu G."/>
            <person name="Ongeri F."/>
            <person name="Pham C."/>
            <person name="Simmons D."/>
            <person name="Wilczek-Boney K."/>
            <person name="Hale W."/>
            <person name="Jakkamsetti A."/>
            <person name="Pham P."/>
            <person name="Ruth R."/>
            <person name="San Lucas F."/>
            <person name="Warren J."/>
            <person name="Zhang J."/>
            <person name="Zhao Z."/>
            <person name="Zhou C."/>
            <person name="Zhu D."/>
            <person name="Lee S."/>
            <person name="Bess C."/>
            <person name="Blankenburg K."/>
            <person name="Forbes L."/>
            <person name="Fu Q."/>
            <person name="Gubbala S."/>
            <person name="Hirani K."/>
            <person name="Jayaseelan J.C."/>
            <person name="Lara F."/>
            <person name="Munidasa M."/>
            <person name="Palculict T."/>
            <person name="Patil S."/>
            <person name="Pu L.-L."/>
            <person name="Saada N."/>
            <person name="Tang L."/>
            <person name="Weissenberger G."/>
            <person name="Zhu Y."/>
            <person name="Hemphill L."/>
            <person name="Shang Y."/>
            <person name="Youmans B."/>
            <person name="Ayvaz T."/>
            <person name="Ross M."/>
            <person name="Santibanez J."/>
            <person name="Aqrawi P."/>
            <person name="Gross S."/>
            <person name="Joshi V."/>
            <person name="Fowler G."/>
            <person name="Nazareth L."/>
            <person name="Reid J."/>
            <person name="Worley K."/>
            <person name="Petrosino J."/>
            <person name="Highlander S."/>
            <person name="Gibbs R."/>
        </authorList>
    </citation>
    <scope>NUCLEOTIDE SEQUENCE [LARGE SCALE GENOMIC DNA]</scope>
    <source>
        <strain evidence="2">ATCC 35239</strain>
    </source>
</reference>
<evidence type="ECO:0000256" key="1">
    <source>
        <dbReference type="SAM" id="SignalP"/>
    </source>
</evidence>
<evidence type="ECO:0000313" key="3">
    <source>
        <dbReference type="Proteomes" id="UP000003045"/>
    </source>
</evidence>
<sequence>MKGVLMMNFGKKMAVGVASAALIAGMGVVPAFAAGSEAPKPLDGGWDRIASGKPANDRIDTAIEVASAAYANKALAQAVYLVNSEAMVDAATAGQLADGPIFLVNNNSRVIDQVKGEVAKYTSAKTVYAIGGTGVISDDTLKAVADGKATARLSGADRYATAAEVAKRVIAVTPELAKNVYVARGDNPIDALTAGTLDNGPVIYAKGGELPEASKAYVESAKPEKVVGLGGKGAVPDSALTTAQVSGSPIKVNPAEKNDESKAAWKQFNEARWLYLGYNAYKDKLSVEATGTAGVSTNPKDTPIEHPEWLGDKTDVWSFSYGQPNERFQGYKKQLSELAKRKSDVVDSYINTLKADAQQDINNLASANGGKITWAALKAAITANGDNVKALKKAAKEIYGVDLNSNDNQADFYVMVPDKDAPGVKDKAAVTGVAWGKLADDSAYKNAANTAGDAVKEFRKDPSNTKVLDDNVNTKAASRRNVTTTTLSGLVTSDQVRLGVVQGVLGKFVSIAQSNADTTRGQMLSALEKLRGGKEFFRLAGKDRYETAVAISQYRRAVFGGLNRNDISEGGNLNKVYLANGVTMVDALVAGVLTRGPILLTDKEGNLPEATLKELKAIGASETTVKGKMPFVMLVGGKSAVPDKTGIKAAATIKEGNDTKPEEKSAPKSLFTNAGDTTVKIKHGANNGATGLFLYDGKAVKDASLDITDGVKGGPTGATAPTVNKNNGTVTVDATSATVGDYTLKVKYTENGTAKAEQTITIKVEKATITSVAYSTATGTSVADGSTHTTAVNSNAVTWTTPNSAPAGVKYTLKKDSPKFTPAAGSASSTAFAFPKATVVESTGALSIAASSGTAPAVANKGTYTWTVVISSTNYEDKEITYVYTLS</sequence>
<feature type="signal peptide" evidence="1">
    <location>
        <begin position="1"/>
        <end position="33"/>
    </location>
</feature>
<comment type="caution">
    <text evidence="2">The sequence shown here is derived from an EMBL/GenBank/DDBJ whole genome shotgun (WGS) entry which is preliminary data.</text>
</comment>
<keyword evidence="1" id="KW-0732">Signal</keyword>
<feature type="chain" id="PRO_5003139224" evidence="1">
    <location>
        <begin position="34"/>
        <end position="887"/>
    </location>
</feature>
<dbReference type="AlphaFoldDB" id="E0QPK6"/>
<gene>
    <name evidence="2" type="primary">cwpV</name>
    <name evidence="2" type="ORF">HMPREF0580_0821</name>
</gene>
<dbReference type="Gene3D" id="3.40.50.12090">
    <property type="match status" value="1"/>
</dbReference>
<evidence type="ECO:0000313" key="2">
    <source>
        <dbReference type="EMBL" id="EFM46506.1"/>
    </source>
</evidence>
<dbReference type="STRING" id="871571.HMPREF0580_0821"/>